<dbReference type="AlphaFoldDB" id="A0A4S2N3R8"/>
<evidence type="ECO:0000256" key="2">
    <source>
        <dbReference type="SAM" id="Phobius"/>
    </source>
</evidence>
<evidence type="ECO:0000313" key="4">
    <source>
        <dbReference type="Proteomes" id="UP000298138"/>
    </source>
</evidence>
<accession>A0A4S2N3R8</accession>
<dbReference type="InParanoid" id="A0A4S2N3R8"/>
<organism evidence="3 4">
    <name type="scientific">Ascodesmis nigricans</name>
    <dbReference type="NCBI Taxonomy" id="341454"/>
    <lineage>
        <taxon>Eukaryota</taxon>
        <taxon>Fungi</taxon>
        <taxon>Dikarya</taxon>
        <taxon>Ascomycota</taxon>
        <taxon>Pezizomycotina</taxon>
        <taxon>Pezizomycetes</taxon>
        <taxon>Pezizales</taxon>
        <taxon>Ascodesmidaceae</taxon>
        <taxon>Ascodesmis</taxon>
    </lineage>
</organism>
<evidence type="ECO:0000256" key="1">
    <source>
        <dbReference type="SAM" id="MobiDB-lite"/>
    </source>
</evidence>
<feature type="compositionally biased region" description="Basic and acidic residues" evidence="1">
    <location>
        <begin position="90"/>
        <end position="127"/>
    </location>
</feature>
<name>A0A4S2N3R8_9PEZI</name>
<keyword evidence="2" id="KW-0472">Membrane</keyword>
<keyword evidence="2" id="KW-0812">Transmembrane</keyword>
<feature type="transmembrane region" description="Helical" evidence="2">
    <location>
        <begin position="40"/>
        <end position="63"/>
    </location>
</feature>
<dbReference type="Proteomes" id="UP000298138">
    <property type="component" value="Unassembled WGS sequence"/>
</dbReference>
<keyword evidence="2" id="KW-1133">Transmembrane helix</keyword>
<keyword evidence="4" id="KW-1185">Reference proteome</keyword>
<gene>
    <name evidence="3" type="ORF">EX30DRAFT_393265</name>
</gene>
<sequence length="133" mass="14874">MSTSTSSTSTTTITVTKMASHTLTRRQNLDSDRRHIPMSAVIAMTVIFTLISLSLVAFCILHTRKKRQEKLRMKALGLDQIPITAGMSYRQEEQGRKSAEWCRGVGERGSEDAGRRGWGEMPKRPGEVHVQTV</sequence>
<evidence type="ECO:0000313" key="3">
    <source>
        <dbReference type="EMBL" id="TGZ83696.1"/>
    </source>
</evidence>
<dbReference type="EMBL" id="ML220113">
    <property type="protein sequence ID" value="TGZ83696.1"/>
    <property type="molecule type" value="Genomic_DNA"/>
</dbReference>
<feature type="region of interest" description="Disordered" evidence="1">
    <location>
        <begin position="89"/>
        <end position="133"/>
    </location>
</feature>
<proteinExistence type="predicted"/>
<reference evidence="3 4" key="1">
    <citation type="submission" date="2019-04" db="EMBL/GenBank/DDBJ databases">
        <title>Comparative genomics and transcriptomics to analyze fruiting body development in filamentous ascomycetes.</title>
        <authorList>
            <consortium name="DOE Joint Genome Institute"/>
            <person name="Lutkenhaus R."/>
            <person name="Traeger S."/>
            <person name="Breuer J."/>
            <person name="Kuo A."/>
            <person name="Lipzen A."/>
            <person name="Pangilinan J."/>
            <person name="Dilworth D."/>
            <person name="Sandor L."/>
            <person name="Poggeler S."/>
            <person name="Barry K."/>
            <person name="Grigoriev I.V."/>
            <person name="Nowrousian M."/>
        </authorList>
    </citation>
    <scope>NUCLEOTIDE SEQUENCE [LARGE SCALE GENOMIC DNA]</scope>
    <source>
        <strain evidence="3 4">CBS 389.68</strain>
    </source>
</reference>
<protein>
    <submittedName>
        <fullName evidence="3">Uncharacterized protein</fullName>
    </submittedName>
</protein>